<protein>
    <submittedName>
        <fullName evidence="1">Uncharacterized protein</fullName>
    </submittedName>
</protein>
<gene>
    <name evidence="1" type="ORF">NHX12_022278</name>
</gene>
<name>A0A9Q0EN24_9TELE</name>
<dbReference type="Proteomes" id="UP001148018">
    <property type="component" value="Unassembled WGS sequence"/>
</dbReference>
<evidence type="ECO:0000313" key="1">
    <source>
        <dbReference type="EMBL" id="KAJ3610184.1"/>
    </source>
</evidence>
<comment type="caution">
    <text evidence="1">The sequence shown here is derived from an EMBL/GenBank/DDBJ whole genome shotgun (WGS) entry which is preliminary data.</text>
</comment>
<accession>A0A9Q0EN24</accession>
<sequence>MVSSLLSLLNMSRTDALTGWGFYGDKEAWKIEERGAQASSESSYFTGLDTSFCLLKWLFNLRLAGWQDHEAIKGSILEAINQKRQRAGL</sequence>
<dbReference type="AlphaFoldDB" id="A0A9Q0EN24"/>
<dbReference type="EMBL" id="JANIIK010000038">
    <property type="protein sequence ID" value="KAJ3610184.1"/>
    <property type="molecule type" value="Genomic_DNA"/>
</dbReference>
<reference evidence="1" key="1">
    <citation type="submission" date="2022-07" db="EMBL/GenBank/DDBJ databases">
        <title>Chromosome-level genome of Muraenolepis orangiensis.</title>
        <authorList>
            <person name="Kim J."/>
        </authorList>
    </citation>
    <scope>NUCLEOTIDE SEQUENCE</scope>
    <source>
        <strain evidence="1">KU_S4_2022</strain>
        <tissue evidence="1">Muscle</tissue>
    </source>
</reference>
<evidence type="ECO:0000313" key="2">
    <source>
        <dbReference type="Proteomes" id="UP001148018"/>
    </source>
</evidence>
<proteinExistence type="predicted"/>
<organism evidence="1 2">
    <name type="scientific">Muraenolepis orangiensis</name>
    <name type="common">Patagonian moray cod</name>
    <dbReference type="NCBI Taxonomy" id="630683"/>
    <lineage>
        <taxon>Eukaryota</taxon>
        <taxon>Metazoa</taxon>
        <taxon>Chordata</taxon>
        <taxon>Craniata</taxon>
        <taxon>Vertebrata</taxon>
        <taxon>Euteleostomi</taxon>
        <taxon>Actinopterygii</taxon>
        <taxon>Neopterygii</taxon>
        <taxon>Teleostei</taxon>
        <taxon>Neoteleostei</taxon>
        <taxon>Acanthomorphata</taxon>
        <taxon>Zeiogadaria</taxon>
        <taxon>Gadariae</taxon>
        <taxon>Gadiformes</taxon>
        <taxon>Muraenolepidoidei</taxon>
        <taxon>Muraenolepididae</taxon>
        <taxon>Muraenolepis</taxon>
    </lineage>
</organism>
<keyword evidence="2" id="KW-1185">Reference proteome</keyword>